<evidence type="ECO:0000313" key="1">
    <source>
        <dbReference type="EMBL" id="MCH5600178.1"/>
    </source>
</evidence>
<name>A0ABS9SP59_9BACT</name>
<gene>
    <name evidence="1" type="ORF">MKP09_20775</name>
</gene>
<protein>
    <submittedName>
        <fullName evidence="1">Uncharacterized protein</fullName>
    </submittedName>
</protein>
<sequence length="60" mass="6829">MNLQDDYSKIAEMALATKKNQALDEWLAKKVPTFYVLVDKDASDQCPNLQKYQATSSRGF</sequence>
<evidence type="ECO:0000313" key="2">
    <source>
        <dbReference type="Proteomes" id="UP001202248"/>
    </source>
</evidence>
<comment type="caution">
    <text evidence="1">The sequence shown here is derived from an EMBL/GenBank/DDBJ whole genome shotgun (WGS) entry which is preliminary data.</text>
</comment>
<accession>A0ABS9SP59</accession>
<proteinExistence type="predicted"/>
<dbReference type="Proteomes" id="UP001202248">
    <property type="component" value="Unassembled WGS sequence"/>
</dbReference>
<organism evidence="1 2">
    <name type="scientific">Niabella ginsengisoli</name>
    <dbReference type="NCBI Taxonomy" id="522298"/>
    <lineage>
        <taxon>Bacteria</taxon>
        <taxon>Pseudomonadati</taxon>
        <taxon>Bacteroidota</taxon>
        <taxon>Chitinophagia</taxon>
        <taxon>Chitinophagales</taxon>
        <taxon>Chitinophagaceae</taxon>
        <taxon>Niabella</taxon>
    </lineage>
</organism>
<reference evidence="1 2" key="1">
    <citation type="submission" date="2022-02" db="EMBL/GenBank/DDBJ databases">
        <authorList>
            <person name="Min J."/>
        </authorList>
    </citation>
    <scope>NUCLEOTIDE SEQUENCE [LARGE SCALE GENOMIC DNA]</scope>
    <source>
        <strain evidence="1 2">GR10-1</strain>
    </source>
</reference>
<dbReference type="RefSeq" id="WP_240832188.1">
    <property type="nucleotide sequence ID" value="NZ_JAKWBL010000004.1"/>
</dbReference>
<dbReference type="EMBL" id="JAKWBL010000004">
    <property type="protein sequence ID" value="MCH5600178.1"/>
    <property type="molecule type" value="Genomic_DNA"/>
</dbReference>
<keyword evidence="2" id="KW-1185">Reference proteome</keyword>